<organism evidence="1">
    <name type="scientific">marine sediment metagenome</name>
    <dbReference type="NCBI Taxonomy" id="412755"/>
    <lineage>
        <taxon>unclassified sequences</taxon>
        <taxon>metagenomes</taxon>
        <taxon>ecological metagenomes</taxon>
    </lineage>
</organism>
<dbReference type="GO" id="GO:0022857">
    <property type="term" value="F:transmembrane transporter activity"/>
    <property type="evidence" value="ECO:0007669"/>
    <property type="project" value="TreeGrafter"/>
</dbReference>
<dbReference type="InterPro" id="IPR015854">
    <property type="entry name" value="ABC_transpr_LolD-like"/>
</dbReference>
<dbReference type="PANTHER" id="PTHR24220">
    <property type="entry name" value="IMPORT ATP-BINDING PROTEIN"/>
    <property type="match status" value="1"/>
</dbReference>
<name>A0A0F9ANT9_9ZZZZ</name>
<reference evidence="1" key="1">
    <citation type="journal article" date="2015" name="Nature">
        <title>Complex archaea that bridge the gap between prokaryotes and eukaryotes.</title>
        <authorList>
            <person name="Spang A."/>
            <person name="Saw J.H."/>
            <person name="Jorgensen S.L."/>
            <person name="Zaremba-Niedzwiedzka K."/>
            <person name="Martijn J."/>
            <person name="Lind A.E."/>
            <person name="van Eijk R."/>
            <person name="Schleper C."/>
            <person name="Guy L."/>
            <person name="Ettema T.J."/>
        </authorList>
    </citation>
    <scope>NUCLEOTIDE SEQUENCE</scope>
</reference>
<dbReference type="Gene3D" id="3.40.50.300">
    <property type="entry name" value="P-loop containing nucleotide triphosphate hydrolases"/>
    <property type="match status" value="1"/>
</dbReference>
<dbReference type="InterPro" id="IPR027417">
    <property type="entry name" value="P-loop_NTPase"/>
</dbReference>
<sequence>AIARALINSPKILLADEPTGNLDSHTGGQILKLLKRLNTETGQTIVMVTHDQALAAAANRIVHLRDGKIR</sequence>
<dbReference type="EMBL" id="LAZR01056595">
    <property type="protein sequence ID" value="KKK73856.1"/>
    <property type="molecule type" value="Genomic_DNA"/>
</dbReference>
<dbReference type="PANTHER" id="PTHR24220:SF86">
    <property type="entry name" value="ABC TRANSPORTER ABCH.1"/>
    <property type="match status" value="1"/>
</dbReference>
<gene>
    <name evidence="1" type="ORF">LCGC14_2889610</name>
</gene>
<evidence type="ECO:0008006" key="2">
    <source>
        <dbReference type="Google" id="ProtNLM"/>
    </source>
</evidence>
<evidence type="ECO:0000313" key="1">
    <source>
        <dbReference type="EMBL" id="KKK73856.1"/>
    </source>
</evidence>
<dbReference type="AlphaFoldDB" id="A0A0F9ANT9"/>
<proteinExistence type="predicted"/>
<protein>
    <recommendedName>
        <fullName evidence="2">ABC transporter domain-containing protein</fullName>
    </recommendedName>
</protein>
<accession>A0A0F9ANT9</accession>
<feature type="non-terminal residue" evidence="1">
    <location>
        <position position="1"/>
    </location>
</feature>
<comment type="caution">
    <text evidence="1">The sequence shown here is derived from an EMBL/GenBank/DDBJ whole genome shotgun (WGS) entry which is preliminary data.</text>
</comment>
<dbReference type="SUPFAM" id="SSF52540">
    <property type="entry name" value="P-loop containing nucleoside triphosphate hydrolases"/>
    <property type="match status" value="1"/>
</dbReference>
<dbReference type="GO" id="GO:0005886">
    <property type="term" value="C:plasma membrane"/>
    <property type="evidence" value="ECO:0007669"/>
    <property type="project" value="TreeGrafter"/>
</dbReference>